<feature type="compositionally biased region" description="Basic and acidic residues" evidence="1">
    <location>
        <begin position="1"/>
        <end position="23"/>
    </location>
</feature>
<reference evidence="2 3" key="1">
    <citation type="journal article" date="2021" name="Elife">
        <title>Chloroplast acquisition without the gene transfer in kleptoplastic sea slugs, Plakobranchus ocellatus.</title>
        <authorList>
            <person name="Maeda T."/>
            <person name="Takahashi S."/>
            <person name="Yoshida T."/>
            <person name="Shimamura S."/>
            <person name="Takaki Y."/>
            <person name="Nagai Y."/>
            <person name="Toyoda A."/>
            <person name="Suzuki Y."/>
            <person name="Arimoto A."/>
            <person name="Ishii H."/>
            <person name="Satoh N."/>
            <person name="Nishiyama T."/>
            <person name="Hasebe M."/>
            <person name="Maruyama T."/>
            <person name="Minagawa J."/>
            <person name="Obokata J."/>
            <person name="Shigenobu S."/>
        </authorList>
    </citation>
    <scope>NUCLEOTIDE SEQUENCE [LARGE SCALE GENOMIC DNA]</scope>
</reference>
<gene>
    <name evidence="2" type="ORF">ElyMa_005603100</name>
</gene>
<sequence length="113" mass="11830">MWQPKEPDRRSADAAPKDPRVDVDASTTQLEPSPDGNMNATPPPARSPRGQDLRAHPGGAIAATTGSSPCSPSQDPATHTRSTLRSPTRSCTPSVPSPHECVSKHAIPKCTAS</sequence>
<name>A0AAV4F651_9GAST</name>
<keyword evidence="3" id="KW-1185">Reference proteome</keyword>
<comment type="caution">
    <text evidence="2">The sequence shown here is derived from an EMBL/GenBank/DDBJ whole genome shotgun (WGS) entry which is preliminary data.</text>
</comment>
<evidence type="ECO:0000256" key="1">
    <source>
        <dbReference type="SAM" id="MobiDB-lite"/>
    </source>
</evidence>
<feature type="compositionally biased region" description="Polar residues" evidence="1">
    <location>
        <begin position="25"/>
        <end position="40"/>
    </location>
</feature>
<feature type="region of interest" description="Disordered" evidence="1">
    <location>
        <begin position="1"/>
        <end position="113"/>
    </location>
</feature>
<proteinExistence type="predicted"/>
<organism evidence="2 3">
    <name type="scientific">Elysia marginata</name>
    <dbReference type="NCBI Taxonomy" id="1093978"/>
    <lineage>
        <taxon>Eukaryota</taxon>
        <taxon>Metazoa</taxon>
        <taxon>Spiralia</taxon>
        <taxon>Lophotrochozoa</taxon>
        <taxon>Mollusca</taxon>
        <taxon>Gastropoda</taxon>
        <taxon>Heterobranchia</taxon>
        <taxon>Euthyneura</taxon>
        <taxon>Panpulmonata</taxon>
        <taxon>Sacoglossa</taxon>
        <taxon>Placobranchoidea</taxon>
        <taxon>Plakobranchidae</taxon>
        <taxon>Elysia</taxon>
    </lineage>
</organism>
<dbReference type="AlphaFoldDB" id="A0AAV4F651"/>
<protein>
    <submittedName>
        <fullName evidence="2">Uncharacterized protein</fullName>
    </submittedName>
</protein>
<dbReference type="Proteomes" id="UP000762676">
    <property type="component" value="Unassembled WGS sequence"/>
</dbReference>
<evidence type="ECO:0000313" key="2">
    <source>
        <dbReference type="EMBL" id="GFR68230.1"/>
    </source>
</evidence>
<evidence type="ECO:0000313" key="3">
    <source>
        <dbReference type="Proteomes" id="UP000762676"/>
    </source>
</evidence>
<dbReference type="EMBL" id="BMAT01011185">
    <property type="protein sequence ID" value="GFR68230.1"/>
    <property type="molecule type" value="Genomic_DNA"/>
</dbReference>
<accession>A0AAV4F651</accession>
<feature type="compositionally biased region" description="Polar residues" evidence="1">
    <location>
        <begin position="64"/>
        <end position="94"/>
    </location>
</feature>